<feature type="domain" description="Dienelactone hydrolase" evidence="1">
    <location>
        <begin position="87"/>
        <end position="196"/>
    </location>
</feature>
<reference evidence="2 3" key="1">
    <citation type="journal article" date="2014" name="Genome Announc.">
        <title>Complete Genome Sequence of Polychlorinated Biphenyl Degrader Comamonas testosteroni TK102 (NBRC 109938).</title>
        <authorList>
            <person name="Fukuda K."/>
            <person name="Hosoyama A."/>
            <person name="Tsuchikane K."/>
            <person name="Ohji S."/>
            <person name="Yamazoe A."/>
            <person name="Fujita N."/>
            <person name="Shintani M."/>
            <person name="Kimbara K."/>
        </authorList>
    </citation>
    <scope>NUCLEOTIDE SEQUENCE [LARGE SCALE GENOMIC DNA]</scope>
    <source>
        <strain evidence="2">TK102</strain>
    </source>
</reference>
<dbReference type="InterPro" id="IPR002925">
    <property type="entry name" value="Dienelactn_hydro"/>
</dbReference>
<dbReference type="GO" id="GO:0016787">
    <property type="term" value="F:hydrolase activity"/>
    <property type="evidence" value="ECO:0007669"/>
    <property type="project" value="InterPro"/>
</dbReference>
<dbReference type="PANTHER" id="PTHR47751">
    <property type="entry name" value="SUPERFAMILY HYDROLASE, PUTATIVE (AFU_ORTHOLOGUE AFUA_2G16580)-RELATED"/>
    <property type="match status" value="1"/>
</dbReference>
<proteinExistence type="predicted"/>
<dbReference type="EMBL" id="CP006704">
    <property type="protein sequence ID" value="AIJ48617.1"/>
    <property type="molecule type" value="Genomic_DNA"/>
</dbReference>
<protein>
    <submittedName>
        <fullName evidence="2">Peptidase S15</fullName>
    </submittedName>
</protein>
<sequence length="366" mass="39465">MTHDAIDAKRREFLGTSALAISAATLGVSAMISPTSVAAADYRKNPFTLVYGDAITTNVAGRVNIHPVTYKLNGLDIVANVYTPPNFDPAKQYAAVVVAHPNGGVKEQTAGLYAQRLAEHGYVAIAADAAYQGGSGGLPRSVDTPTNRIEDIHGMADFITNYAGVDATRLGLLGICGGGGYSLAAAKTDKRFKAVATLSMFNSGRVRRNGFADSQLATIQQRLKQASDARAQQVAGGKILYSGDADMTDAQIAALPFEMYRQGYEYYWRTHAHPGSTFKYTTSSLLDLMRWDATDQLELIEQPLLMIAGSKADSLYMTEVALPKATGAKDKELFLIEGATHIETYWVPKYVEAAVAKLTLFYARNV</sequence>
<evidence type="ECO:0000313" key="3">
    <source>
        <dbReference type="Proteomes" id="UP000028782"/>
    </source>
</evidence>
<dbReference type="Gene3D" id="1.10.10.800">
    <property type="match status" value="1"/>
</dbReference>
<dbReference type="Pfam" id="PF01738">
    <property type="entry name" value="DLH"/>
    <property type="match status" value="1"/>
</dbReference>
<dbReference type="InterPro" id="IPR029058">
    <property type="entry name" value="AB_hydrolase_fold"/>
</dbReference>
<dbReference type="InterPro" id="IPR051411">
    <property type="entry name" value="Polyketide_trans_af380"/>
</dbReference>
<dbReference type="PANTHER" id="PTHR47751:SF1">
    <property type="entry name" value="SUPERFAMILY HYDROLASE, PUTATIVE (AFU_ORTHOLOGUE AFUA_2G16580)-RELATED"/>
    <property type="match status" value="1"/>
</dbReference>
<dbReference type="InterPro" id="IPR006311">
    <property type="entry name" value="TAT_signal"/>
</dbReference>
<dbReference type="PROSITE" id="PS51318">
    <property type="entry name" value="TAT"/>
    <property type="match status" value="1"/>
</dbReference>
<accession>A0A076PZ04</accession>
<gene>
    <name evidence="2" type="ORF">O987_22650</name>
</gene>
<dbReference type="Gene3D" id="3.40.50.1820">
    <property type="entry name" value="alpha/beta hydrolase"/>
    <property type="match status" value="1"/>
</dbReference>
<evidence type="ECO:0000313" key="2">
    <source>
        <dbReference type="EMBL" id="AIJ48617.1"/>
    </source>
</evidence>
<dbReference type="RefSeq" id="WP_080731583.1">
    <property type="nucleotide sequence ID" value="NZ_CP006704.1"/>
</dbReference>
<dbReference type="SUPFAM" id="SSF53474">
    <property type="entry name" value="alpha/beta-Hydrolases"/>
    <property type="match status" value="1"/>
</dbReference>
<dbReference type="HOGENOM" id="CLU_048587_0_0_4"/>
<dbReference type="AlphaFoldDB" id="A0A076PZ04"/>
<dbReference type="Proteomes" id="UP000028782">
    <property type="component" value="Chromosome"/>
</dbReference>
<organism evidence="2 3">
    <name type="scientific">Comamonas testosteroni TK102</name>
    <dbReference type="NCBI Taxonomy" id="1392005"/>
    <lineage>
        <taxon>Bacteria</taxon>
        <taxon>Pseudomonadati</taxon>
        <taxon>Pseudomonadota</taxon>
        <taxon>Betaproteobacteria</taxon>
        <taxon>Burkholderiales</taxon>
        <taxon>Comamonadaceae</taxon>
        <taxon>Comamonas</taxon>
    </lineage>
</organism>
<dbReference type="KEGG" id="ctes:O987_22650"/>
<name>A0A076PZ04_COMTE</name>
<evidence type="ECO:0000259" key="1">
    <source>
        <dbReference type="Pfam" id="PF01738"/>
    </source>
</evidence>